<keyword evidence="1" id="KW-0805">Transcription regulation</keyword>
<keyword evidence="3" id="KW-0804">Transcription</keyword>
<evidence type="ECO:0000259" key="4">
    <source>
        <dbReference type="PROSITE" id="PS50932"/>
    </source>
</evidence>
<evidence type="ECO:0000256" key="3">
    <source>
        <dbReference type="ARBA" id="ARBA00023163"/>
    </source>
</evidence>
<dbReference type="SUPFAM" id="SSF47413">
    <property type="entry name" value="lambda repressor-like DNA-binding domains"/>
    <property type="match status" value="1"/>
</dbReference>
<evidence type="ECO:0000256" key="2">
    <source>
        <dbReference type="ARBA" id="ARBA00023125"/>
    </source>
</evidence>
<dbReference type="PANTHER" id="PTHR30146">
    <property type="entry name" value="LACI-RELATED TRANSCRIPTIONAL REPRESSOR"/>
    <property type="match status" value="1"/>
</dbReference>
<dbReference type="Gene3D" id="1.10.260.40">
    <property type="entry name" value="lambda repressor-like DNA-binding domains"/>
    <property type="match status" value="1"/>
</dbReference>
<evidence type="ECO:0000313" key="5">
    <source>
        <dbReference type="EMBL" id="CAJ1586820.1"/>
    </source>
</evidence>
<accession>A0ABN9P4E6</accession>
<dbReference type="SMART" id="SM00354">
    <property type="entry name" value="HTH_LACI"/>
    <property type="match status" value="1"/>
</dbReference>
<protein>
    <submittedName>
        <fullName evidence="5">LacI family DNA-binding transcriptional regulator</fullName>
    </submittedName>
</protein>
<dbReference type="Pfam" id="PF00356">
    <property type="entry name" value="LacI"/>
    <property type="match status" value="1"/>
</dbReference>
<keyword evidence="6" id="KW-1185">Reference proteome</keyword>
<dbReference type="InterPro" id="IPR010982">
    <property type="entry name" value="Lambda_DNA-bd_dom_sf"/>
</dbReference>
<dbReference type="RefSeq" id="WP_316512681.1">
    <property type="nucleotide sequence ID" value="NZ_OY726395.1"/>
</dbReference>
<dbReference type="InterPro" id="IPR046335">
    <property type="entry name" value="LacI/GalR-like_sensor"/>
</dbReference>
<name>A0ABN9P4E6_9MYCO</name>
<dbReference type="GO" id="GO:0003677">
    <property type="term" value="F:DNA binding"/>
    <property type="evidence" value="ECO:0007669"/>
    <property type="project" value="UniProtKB-KW"/>
</dbReference>
<dbReference type="CDD" id="cd06267">
    <property type="entry name" value="PBP1_LacI_sugar_binding-like"/>
    <property type="match status" value="1"/>
</dbReference>
<dbReference type="InterPro" id="IPR028082">
    <property type="entry name" value="Peripla_BP_I"/>
</dbReference>
<dbReference type="PROSITE" id="PS50932">
    <property type="entry name" value="HTH_LACI_2"/>
    <property type="match status" value="1"/>
</dbReference>
<organism evidence="5 6">
    <name type="scientific">[Mycobacterium] wendilense</name>
    <dbReference type="NCBI Taxonomy" id="3064284"/>
    <lineage>
        <taxon>Bacteria</taxon>
        <taxon>Bacillati</taxon>
        <taxon>Actinomycetota</taxon>
        <taxon>Actinomycetes</taxon>
        <taxon>Mycobacteriales</taxon>
        <taxon>Mycobacteriaceae</taxon>
        <taxon>Mycolicibacter</taxon>
    </lineage>
</organism>
<evidence type="ECO:0000313" key="6">
    <source>
        <dbReference type="Proteomes" id="UP001190466"/>
    </source>
</evidence>
<evidence type="ECO:0000256" key="1">
    <source>
        <dbReference type="ARBA" id="ARBA00023015"/>
    </source>
</evidence>
<proteinExistence type="predicted"/>
<dbReference type="PANTHER" id="PTHR30146:SF109">
    <property type="entry name" value="HTH-TYPE TRANSCRIPTIONAL REGULATOR GALS"/>
    <property type="match status" value="1"/>
</dbReference>
<dbReference type="EMBL" id="OY726395">
    <property type="protein sequence ID" value="CAJ1586820.1"/>
    <property type="molecule type" value="Genomic_DNA"/>
</dbReference>
<dbReference type="CDD" id="cd01392">
    <property type="entry name" value="HTH_LacI"/>
    <property type="match status" value="1"/>
</dbReference>
<dbReference type="SUPFAM" id="SSF53822">
    <property type="entry name" value="Periplasmic binding protein-like I"/>
    <property type="match status" value="1"/>
</dbReference>
<dbReference type="Proteomes" id="UP001190466">
    <property type="component" value="Chromosome"/>
</dbReference>
<dbReference type="Gene3D" id="3.40.50.2300">
    <property type="match status" value="2"/>
</dbReference>
<dbReference type="InterPro" id="IPR000843">
    <property type="entry name" value="HTH_LacI"/>
</dbReference>
<dbReference type="Pfam" id="PF13377">
    <property type="entry name" value="Peripla_BP_3"/>
    <property type="match status" value="1"/>
</dbReference>
<keyword evidence="2 5" id="KW-0238">DNA-binding</keyword>
<reference evidence="5 6" key="1">
    <citation type="submission" date="2023-08" db="EMBL/GenBank/DDBJ databases">
        <authorList>
            <person name="Folkvardsen B D."/>
            <person name="Norman A."/>
        </authorList>
    </citation>
    <scope>NUCLEOTIDE SEQUENCE [LARGE SCALE GENOMIC DNA]</scope>
    <source>
        <strain evidence="5 6">Mu0050</strain>
    </source>
</reference>
<sequence>MKRTTIVDVARRAGTSTAVVSYVLNPGSKPVSDGLRVRVLQAVAELDYRPHRHARDLRRRSDWGQLGVLIPDLTLPFYATLAASIEAEARRRRQLVLTGNTGFEVGVERELARSFVDAGVDSLLVAGVCDGRAVAQLCRDGRVPLIWVHHNRNADGPHAVCSDHVRAGVLAAQHLIDTHRRASIAFVGGFTDEHVLHGDRDTVRERFEGYREVVGAAVRHIATDLTLDSAYRAVRGDIRANGAPDGLIVGTFFQAAPVLRALADAGLRVPADVPVVGFDADARNKYGLITLTAVQQDVDELARRAISSAGSPQHSPAPATTSPRVPVRLVPAESCGCVTQFGGRIH</sequence>
<gene>
    <name evidence="5" type="ORF">MU0050_004471</name>
</gene>
<feature type="domain" description="HTH lacI-type" evidence="4">
    <location>
        <begin position="4"/>
        <end position="59"/>
    </location>
</feature>